<proteinExistence type="inferred from homology"/>
<dbReference type="InterPro" id="IPR023631">
    <property type="entry name" value="Amidase_dom"/>
</dbReference>
<dbReference type="SUPFAM" id="SSF75304">
    <property type="entry name" value="Amidase signature (AS) enzymes"/>
    <property type="match status" value="1"/>
</dbReference>
<comment type="caution">
    <text evidence="3">The sequence shown here is derived from an EMBL/GenBank/DDBJ whole genome shotgun (WGS) entry which is preliminary data.</text>
</comment>
<dbReference type="GO" id="GO:0050566">
    <property type="term" value="F:asparaginyl-tRNA synthase (glutamine-hydrolyzing) activity"/>
    <property type="evidence" value="ECO:0007669"/>
    <property type="project" value="UniProtKB-EC"/>
</dbReference>
<evidence type="ECO:0000313" key="3">
    <source>
        <dbReference type="EMBL" id="MBB4652326.1"/>
    </source>
</evidence>
<dbReference type="EMBL" id="JACHOT010000006">
    <property type="protein sequence ID" value="MBB4652326.1"/>
    <property type="molecule type" value="Genomic_DNA"/>
</dbReference>
<comment type="similarity">
    <text evidence="1">Belongs to the amidase family.</text>
</comment>
<dbReference type="EC" id="6.3.5.6" evidence="3"/>
<keyword evidence="3" id="KW-0436">Ligase</keyword>
<keyword evidence="4" id="KW-1185">Reference proteome</keyword>
<evidence type="ECO:0000313" key="4">
    <source>
        <dbReference type="Proteomes" id="UP000539538"/>
    </source>
</evidence>
<dbReference type="Pfam" id="PF01425">
    <property type="entry name" value="Amidase"/>
    <property type="match status" value="1"/>
</dbReference>
<gene>
    <name evidence="3" type="ORF">GGQ99_004102</name>
</gene>
<name>A0ABR6L6T9_9HYPH</name>
<dbReference type="GO" id="GO:0050567">
    <property type="term" value="F:glutaminyl-tRNA synthase (glutamine-hydrolyzing) activity"/>
    <property type="evidence" value="ECO:0007669"/>
    <property type="project" value="UniProtKB-EC"/>
</dbReference>
<feature type="domain" description="Amidase" evidence="2">
    <location>
        <begin position="17"/>
        <end position="438"/>
    </location>
</feature>
<accession>A0ABR6L6T9</accession>
<dbReference type="Proteomes" id="UP000539538">
    <property type="component" value="Unassembled WGS sequence"/>
</dbReference>
<dbReference type="InterPro" id="IPR036928">
    <property type="entry name" value="AS_sf"/>
</dbReference>
<reference evidence="3 4" key="1">
    <citation type="submission" date="2020-08" db="EMBL/GenBank/DDBJ databases">
        <title>Genomic Encyclopedia of Type Strains, Phase IV (KMG-IV): sequencing the most valuable type-strain genomes for metagenomic binning, comparative biology and taxonomic classification.</title>
        <authorList>
            <person name="Goeker M."/>
        </authorList>
    </citation>
    <scope>NUCLEOTIDE SEQUENCE [LARGE SCALE GENOMIC DNA]</scope>
    <source>
        <strain evidence="3 4">DSM 7050</strain>
    </source>
</reference>
<evidence type="ECO:0000259" key="2">
    <source>
        <dbReference type="Pfam" id="PF01425"/>
    </source>
</evidence>
<protein>
    <submittedName>
        <fullName evidence="3">Aspartyl-tRNA(Asn)/glutamyl-tRNA(Gln) amidotransferase subunit A</fullName>
        <ecNumber evidence="3">6.3.5.6</ecNumber>
        <ecNumber evidence="3">6.3.5.7</ecNumber>
    </submittedName>
</protein>
<dbReference type="PANTHER" id="PTHR11895:SF7">
    <property type="entry name" value="GLUTAMYL-TRNA(GLN) AMIDOTRANSFERASE SUBUNIT A, MITOCHONDRIAL"/>
    <property type="match status" value="1"/>
</dbReference>
<sequence>MAELNAGYKFGRFDPVDVLSETQARIRVANPILNAIITPDEKGAAEAAHASAMRWRAGQPLGPLDGVPITVKDNLQVRGLRCSWGSKLFADHVPDADESPVERLRAAGAIILGKTNVPEFTLQGFTDNLLFGATGNPWDPNLSPGGSSGGAVAATASGMGVFAVGTDGGGSIRRPCGHTGLYGLKPSPGFVGRSGGLPGLLLDFETVGPMTRSARDLRLAASVLAAHDPNDRASFAFPAKARIGSYRVPKTTRILYVPRFGSAPVDTEIAASVDRAASRLVDLGCRVDQGETPFDAEMLDAIWGMVGPVGLAWLMQTRDATQVNESLVPMIRTGGEVNAMSYFDMLTQVGRLRAQLAKVFATYNFIMTPSIAALSWPKLETHPSRINGIEVGPRGHAVFTAFANAGGLPGVAIPASPSSGGLPIGFQLVGAFGSDNSLIDLAEHYDNAYGGYQWPAI</sequence>
<dbReference type="InterPro" id="IPR000120">
    <property type="entry name" value="Amidase"/>
</dbReference>
<dbReference type="Gene3D" id="3.90.1300.10">
    <property type="entry name" value="Amidase signature (AS) domain"/>
    <property type="match status" value="1"/>
</dbReference>
<organism evidence="3 4">
    <name type="scientific">Aminobacter niigataensis</name>
    <dbReference type="NCBI Taxonomy" id="83265"/>
    <lineage>
        <taxon>Bacteria</taxon>
        <taxon>Pseudomonadati</taxon>
        <taxon>Pseudomonadota</taxon>
        <taxon>Alphaproteobacteria</taxon>
        <taxon>Hyphomicrobiales</taxon>
        <taxon>Phyllobacteriaceae</taxon>
        <taxon>Aminobacter</taxon>
    </lineage>
</organism>
<dbReference type="PANTHER" id="PTHR11895">
    <property type="entry name" value="TRANSAMIDASE"/>
    <property type="match status" value="1"/>
</dbReference>
<evidence type="ECO:0000256" key="1">
    <source>
        <dbReference type="ARBA" id="ARBA00009199"/>
    </source>
</evidence>
<dbReference type="RefSeq" id="WP_210307966.1">
    <property type="nucleotide sequence ID" value="NZ_BAAAVZ010000009.1"/>
</dbReference>
<dbReference type="EC" id="6.3.5.7" evidence="3"/>